<protein>
    <submittedName>
        <fullName evidence="3">Multimeric flavodoxin WrbA</fullName>
    </submittedName>
</protein>
<dbReference type="EMBL" id="SMCS01000001">
    <property type="protein sequence ID" value="TCV97762.1"/>
    <property type="molecule type" value="Genomic_DNA"/>
</dbReference>
<dbReference type="AlphaFoldDB" id="A0A4R3YYX8"/>
<reference evidence="3 4" key="1">
    <citation type="submission" date="2019-03" db="EMBL/GenBank/DDBJ databases">
        <title>Above-ground endophytic microbial communities from plants in different locations in the United States.</title>
        <authorList>
            <person name="Frank C."/>
        </authorList>
    </citation>
    <scope>NUCLEOTIDE SEQUENCE [LARGE SCALE GENOMIC DNA]</scope>
    <source>
        <strain evidence="3 4">LP_13_YM</strain>
    </source>
</reference>
<dbReference type="SUPFAM" id="SSF52218">
    <property type="entry name" value="Flavoproteins"/>
    <property type="match status" value="1"/>
</dbReference>
<proteinExistence type="predicted"/>
<dbReference type="GO" id="GO:0016491">
    <property type="term" value="F:oxidoreductase activity"/>
    <property type="evidence" value="ECO:0007669"/>
    <property type="project" value="InterPro"/>
</dbReference>
<accession>A0A4R3YYX8</accession>
<dbReference type="Gene3D" id="3.40.50.360">
    <property type="match status" value="1"/>
</dbReference>
<dbReference type="Proteomes" id="UP000295645">
    <property type="component" value="Unassembled WGS sequence"/>
</dbReference>
<evidence type="ECO:0000259" key="2">
    <source>
        <dbReference type="Pfam" id="PF03358"/>
    </source>
</evidence>
<evidence type="ECO:0000313" key="4">
    <source>
        <dbReference type="Proteomes" id="UP000295645"/>
    </source>
</evidence>
<name>A0A4R3YYX8_9GAMM</name>
<dbReference type="InterPro" id="IPR005025">
    <property type="entry name" value="FMN_Rdtase-like_dom"/>
</dbReference>
<keyword evidence="1" id="KW-0285">Flavoprotein</keyword>
<comment type="caution">
    <text evidence="3">The sequence shown here is derived from an EMBL/GenBank/DDBJ whole genome shotgun (WGS) entry which is preliminary data.</text>
</comment>
<keyword evidence="4" id="KW-1185">Reference proteome</keyword>
<organism evidence="3 4">
    <name type="scientific">Luteibacter rhizovicinus</name>
    <dbReference type="NCBI Taxonomy" id="242606"/>
    <lineage>
        <taxon>Bacteria</taxon>
        <taxon>Pseudomonadati</taxon>
        <taxon>Pseudomonadota</taxon>
        <taxon>Gammaproteobacteria</taxon>
        <taxon>Lysobacterales</taxon>
        <taxon>Rhodanobacteraceae</taxon>
        <taxon>Luteibacter</taxon>
    </lineage>
</organism>
<dbReference type="RefSeq" id="WP_132141788.1">
    <property type="nucleotide sequence ID" value="NZ_SMCS01000001.1"/>
</dbReference>
<evidence type="ECO:0000313" key="3">
    <source>
        <dbReference type="EMBL" id="TCV97762.1"/>
    </source>
</evidence>
<dbReference type="Pfam" id="PF03358">
    <property type="entry name" value="FMN_red"/>
    <property type="match status" value="1"/>
</dbReference>
<dbReference type="InterPro" id="IPR029039">
    <property type="entry name" value="Flavoprotein-like_sf"/>
</dbReference>
<dbReference type="OrthoDB" id="8853249at2"/>
<feature type="domain" description="NADPH-dependent FMN reductase-like" evidence="2">
    <location>
        <begin position="23"/>
        <end position="156"/>
    </location>
</feature>
<sequence>MEKHTSSALRAFGLNCTLKRGPEESSTQKLLDQVLDALAPYDVETSSVRVADHDVKPGVSTDEGEGDEWPALRRTILDANILVLATPIWMGQPSSVAKRVLERMDAFLDEIDEQGRYPTFGRVAVVAVVGNEDGAHHVTAELYQALADVGFTIPGGSPAYWVGEAMGSVNYKDLKRTPKKLAGTIRTLACNAAHLAALLKERPYPIPKK</sequence>
<evidence type="ECO:0000256" key="1">
    <source>
        <dbReference type="ARBA" id="ARBA00022643"/>
    </source>
</evidence>
<keyword evidence="1" id="KW-0288">FMN</keyword>
<gene>
    <name evidence="3" type="ORF">EC912_101779</name>
</gene>